<dbReference type="PANTHER" id="PTHR47331:SF1">
    <property type="entry name" value="GAG-LIKE PROTEIN"/>
    <property type="match status" value="1"/>
</dbReference>
<protein>
    <recommendedName>
        <fullName evidence="4">Reverse transcriptase domain-containing protein</fullName>
    </recommendedName>
</protein>
<keyword evidence="3" id="KW-1185">Reference proteome</keyword>
<dbReference type="Proteomes" id="UP000499080">
    <property type="component" value="Unassembled WGS sequence"/>
</dbReference>
<sequence>MNIKRKNEGIIEQINPDKIIPEGLGIHYLPHRAVFKDNSTTQVRPAFDGSAKTRNYVSINECIEKGSNLIEMIPAILNRFRWAKIGVLSDIKQAFLQIALNESDKDVLRFMW</sequence>
<comment type="caution">
    <text evidence="2">The sequence shown here is derived from an EMBL/GenBank/DDBJ whole genome shotgun (WGS) entry which is preliminary data.</text>
</comment>
<evidence type="ECO:0000313" key="2">
    <source>
        <dbReference type="EMBL" id="GBN62429.1"/>
    </source>
</evidence>
<dbReference type="SUPFAM" id="SSF56672">
    <property type="entry name" value="DNA/RNA polymerases"/>
    <property type="match status" value="1"/>
</dbReference>
<evidence type="ECO:0000313" key="3">
    <source>
        <dbReference type="Proteomes" id="UP000499080"/>
    </source>
</evidence>
<dbReference type="EMBL" id="BGPR01013821">
    <property type="protein sequence ID" value="GBN62429.1"/>
    <property type="molecule type" value="Genomic_DNA"/>
</dbReference>
<proteinExistence type="predicted"/>
<dbReference type="EMBL" id="BGPR01013820">
    <property type="protein sequence ID" value="GBN62409.1"/>
    <property type="molecule type" value="Genomic_DNA"/>
</dbReference>
<evidence type="ECO:0000313" key="1">
    <source>
        <dbReference type="EMBL" id="GBN62409.1"/>
    </source>
</evidence>
<reference evidence="2 3" key="1">
    <citation type="journal article" date="2019" name="Sci. Rep.">
        <title>Orb-weaving spider Araneus ventricosus genome elucidates the spidroin gene catalogue.</title>
        <authorList>
            <person name="Kono N."/>
            <person name="Nakamura H."/>
            <person name="Ohtoshi R."/>
            <person name="Moran D.A.P."/>
            <person name="Shinohara A."/>
            <person name="Yoshida Y."/>
            <person name="Fujiwara M."/>
            <person name="Mori M."/>
            <person name="Tomita M."/>
            <person name="Arakawa K."/>
        </authorList>
    </citation>
    <scope>NUCLEOTIDE SEQUENCE [LARGE SCALE GENOMIC DNA]</scope>
</reference>
<evidence type="ECO:0008006" key="4">
    <source>
        <dbReference type="Google" id="ProtNLM"/>
    </source>
</evidence>
<accession>A0A4Y2QFH6</accession>
<organism evidence="2 3">
    <name type="scientific">Araneus ventricosus</name>
    <name type="common">Orbweaver spider</name>
    <name type="synonym">Epeira ventricosa</name>
    <dbReference type="NCBI Taxonomy" id="182803"/>
    <lineage>
        <taxon>Eukaryota</taxon>
        <taxon>Metazoa</taxon>
        <taxon>Ecdysozoa</taxon>
        <taxon>Arthropoda</taxon>
        <taxon>Chelicerata</taxon>
        <taxon>Arachnida</taxon>
        <taxon>Araneae</taxon>
        <taxon>Araneomorphae</taxon>
        <taxon>Entelegynae</taxon>
        <taxon>Araneoidea</taxon>
        <taxon>Araneidae</taxon>
        <taxon>Araneus</taxon>
    </lineage>
</organism>
<gene>
    <name evidence="1" type="ORF">AVEN_106063_1</name>
    <name evidence="2" type="ORF">AVEN_36287_1</name>
</gene>
<dbReference type="AlphaFoldDB" id="A0A4Y2QFH6"/>
<dbReference type="OrthoDB" id="6429852at2759"/>
<dbReference type="InterPro" id="IPR043502">
    <property type="entry name" value="DNA/RNA_pol_sf"/>
</dbReference>
<dbReference type="PANTHER" id="PTHR47331">
    <property type="entry name" value="PHD-TYPE DOMAIN-CONTAINING PROTEIN"/>
    <property type="match status" value="1"/>
</dbReference>
<dbReference type="GO" id="GO:0071897">
    <property type="term" value="P:DNA biosynthetic process"/>
    <property type="evidence" value="ECO:0007669"/>
    <property type="project" value="UniProtKB-ARBA"/>
</dbReference>
<name>A0A4Y2QFH6_ARAVE</name>